<keyword evidence="3" id="KW-1185">Reference proteome</keyword>
<feature type="region of interest" description="Disordered" evidence="1">
    <location>
        <begin position="318"/>
        <end position="339"/>
    </location>
</feature>
<sequence>MAFTVQSTSSVMQKQTIETSPSLAPARTPADQPRIFPGQISYGDTRTARYERSVNETRGATGNGPAEPAKTGSNVDHNREKRGQVLGACGGSRFRDCRGGDALEEHAATHVKFDQFNHDRTKGGVDGKGSCQGIVFEAMRRIDRATDNAETADTLPSAVRHMNSDMDTLSAVNPGGIYDRIDRFQERNSRPPLTNYRQSSSVNLNPSGDSSRAERINGLIDSLGDMPQGGLAYIRLGIRPAATMGGPETNGHALLAQHLPGGSQYALFDPNNGVFTYNNLADMQAALSGYMHSAFAEDGNAAAPDSVHFYTPPTARDWRSAMPATQTPPPGSPMPEPRELLQHFGLDHSGL</sequence>
<evidence type="ECO:0000313" key="3">
    <source>
        <dbReference type="Proteomes" id="UP000215158"/>
    </source>
</evidence>
<feature type="region of interest" description="Disordered" evidence="1">
    <location>
        <begin position="185"/>
        <end position="211"/>
    </location>
</feature>
<dbReference type="Proteomes" id="UP000215158">
    <property type="component" value="Chromosome 1"/>
</dbReference>
<feature type="region of interest" description="Disordered" evidence="1">
    <location>
        <begin position="1"/>
        <end position="77"/>
    </location>
</feature>
<feature type="compositionally biased region" description="Polar residues" evidence="1">
    <location>
        <begin position="1"/>
        <end position="22"/>
    </location>
</feature>
<evidence type="ECO:0000313" key="2">
    <source>
        <dbReference type="EMBL" id="ASV99676.1"/>
    </source>
</evidence>
<feature type="compositionally biased region" description="Basic and acidic residues" evidence="1">
    <location>
        <begin position="46"/>
        <end position="55"/>
    </location>
</feature>
<feature type="compositionally biased region" description="Polar residues" evidence="1">
    <location>
        <begin position="191"/>
        <end position="210"/>
    </location>
</feature>
<accession>A0A248VKX7</accession>
<feature type="compositionally biased region" description="Pro residues" evidence="1">
    <location>
        <begin position="326"/>
        <end position="335"/>
    </location>
</feature>
<name>A0A248VKX7_9BURK</name>
<dbReference type="AlphaFoldDB" id="A0A248VKX7"/>
<dbReference type="KEGG" id="parb:CJU94_16925"/>
<proteinExistence type="predicted"/>
<gene>
    <name evidence="2" type="ORF">CJU94_16925</name>
</gene>
<reference evidence="2 3" key="1">
    <citation type="submission" date="2017-08" db="EMBL/GenBank/DDBJ databases">
        <title>Identification and genetic characteristics of simultaneous BTEX- and naphthalene-degrading Paraburkholderia sp. BN5 isolated from petroleum-contaminated soil.</title>
        <authorList>
            <person name="Lee Y."/>
            <person name="Jeon C.O."/>
        </authorList>
    </citation>
    <scope>NUCLEOTIDE SEQUENCE [LARGE SCALE GENOMIC DNA]</scope>
    <source>
        <strain evidence="2 3">BN5</strain>
    </source>
</reference>
<protein>
    <submittedName>
        <fullName evidence="2">Uncharacterized protein</fullName>
    </submittedName>
</protein>
<organism evidence="2 3">
    <name type="scientific">Paraburkholderia aromaticivorans</name>
    <dbReference type="NCBI Taxonomy" id="2026199"/>
    <lineage>
        <taxon>Bacteria</taxon>
        <taxon>Pseudomonadati</taxon>
        <taxon>Pseudomonadota</taxon>
        <taxon>Betaproteobacteria</taxon>
        <taxon>Burkholderiales</taxon>
        <taxon>Burkholderiaceae</taxon>
        <taxon>Paraburkholderia</taxon>
    </lineage>
</organism>
<dbReference type="EMBL" id="CP022989">
    <property type="protein sequence ID" value="ASV99676.1"/>
    <property type="molecule type" value="Genomic_DNA"/>
</dbReference>
<evidence type="ECO:0000256" key="1">
    <source>
        <dbReference type="SAM" id="MobiDB-lite"/>
    </source>
</evidence>